<dbReference type="Gene3D" id="3.40.250.10">
    <property type="entry name" value="Rhodanese-like domain"/>
    <property type="match status" value="2"/>
</dbReference>
<dbReference type="Pfam" id="PF00581">
    <property type="entry name" value="Rhodanese"/>
    <property type="match status" value="2"/>
</dbReference>
<evidence type="ECO:0000256" key="2">
    <source>
        <dbReference type="ARBA" id="ARBA00022737"/>
    </source>
</evidence>
<evidence type="ECO:0000313" key="5">
    <source>
        <dbReference type="Proteomes" id="UP000267035"/>
    </source>
</evidence>
<organism evidence="4 5">
    <name type="scientific">Allofranklinella schreckenbergeri</name>
    <dbReference type="NCBI Taxonomy" id="1076744"/>
    <lineage>
        <taxon>Bacteria</taxon>
        <taxon>Pseudomonadati</taxon>
        <taxon>Pseudomonadota</taxon>
        <taxon>Betaproteobacteria</taxon>
        <taxon>Burkholderiales</taxon>
        <taxon>Comamonadaceae</taxon>
        <taxon>Allofranklinella</taxon>
    </lineage>
</organism>
<dbReference type="InterPro" id="IPR001763">
    <property type="entry name" value="Rhodanese-like_dom"/>
</dbReference>
<dbReference type="SUPFAM" id="SSF52821">
    <property type="entry name" value="Rhodanese/Cell cycle control phosphatase"/>
    <property type="match status" value="2"/>
</dbReference>
<comment type="caution">
    <text evidence="4">The sequence shown here is derived from an EMBL/GenBank/DDBJ whole genome shotgun (WGS) entry which is preliminary data.</text>
</comment>
<accession>A0A3M6QBE0</accession>
<dbReference type="PANTHER" id="PTHR11364:SF27">
    <property type="entry name" value="SULFURTRANSFERASE"/>
    <property type="match status" value="1"/>
</dbReference>
<dbReference type="GO" id="GO:0004792">
    <property type="term" value="F:thiosulfate-cyanide sulfurtransferase activity"/>
    <property type="evidence" value="ECO:0007669"/>
    <property type="project" value="TreeGrafter"/>
</dbReference>
<dbReference type="Proteomes" id="UP000267035">
    <property type="component" value="Unassembled WGS sequence"/>
</dbReference>
<gene>
    <name evidence="4" type="ORF">EBQ25_05205</name>
</gene>
<dbReference type="PROSITE" id="PS50206">
    <property type="entry name" value="RHODANESE_3"/>
    <property type="match status" value="2"/>
</dbReference>
<sequence>MTALTTLISVTQLQALQQSGAPLMVFDCSFDLSDPAQADQMYANAHIAGAVQAHVDRDLSAHDPARALNGGRHPLPRREDFAAWLTRIGFHNGMQAVVYDRNGCNFCARLWWMLKWAGHDAVAVLDGGWPAWLAAGGAVASGPMPAPSQELHASARPFVLQAPLRRLLHIGDVQAHLGQPAQTLIDARGPARYRGETEPLDPVAGHIPSALNRPFTDNFTPSGHFKPQPQLQAEWDALLAGRERDSLVVYCGSGISALPNAVALELAGYPPPALYAGSWSEWCRTPGMPIATGQES</sequence>
<evidence type="ECO:0000256" key="1">
    <source>
        <dbReference type="ARBA" id="ARBA00022679"/>
    </source>
</evidence>
<protein>
    <submittedName>
        <fullName evidence="4">Sulfurtransferase</fullName>
    </submittedName>
</protein>
<evidence type="ECO:0000313" key="4">
    <source>
        <dbReference type="EMBL" id="RMX00466.1"/>
    </source>
</evidence>
<dbReference type="PANTHER" id="PTHR11364">
    <property type="entry name" value="THIOSULFATE SULFERTANSFERASE"/>
    <property type="match status" value="1"/>
</dbReference>
<dbReference type="RefSeq" id="WP_122253766.1">
    <property type="nucleotide sequence ID" value="NZ_RDQL01000005.1"/>
</dbReference>
<evidence type="ECO:0000259" key="3">
    <source>
        <dbReference type="PROSITE" id="PS50206"/>
    </source>
</evidence>
<dbReference type="CDD" id="cd01448">
    <property type="entry name" value="TST_Repeat_1"/>
    <property type="match status" value="1"/>
</dbReference>
<dbReference type="EMBL" id="RDQL01000005">
    <property type="protein sequence ID" value="RMX00466.1"/>
    <property type="molecule type" value="Genomic_DNA"/>
</dbReference>
<feature type="domain" description="Rhodanese" evidence="3">
    <location>
        <begin position="178"/>
        <end position="291"/>
    </location>
</feature>
<dbReference type="InterPro" id="IPR036873">
    <property type="entry name" value="Rhodanese-like_dom_sf"/>
</dbReference>
<keyword evidence="5" id="KW-1185">Reference proteome</keyword>
<reference evidence="4 5" key="1">
    <citation type="submission" date="2018-10" db="EMBL/GenBank/DDBJ databases">
        <title>Comamonadaceae CDC group NO-1 genome sequencing and assembly.</title>
        <authorList>
            <person name="Bernier A.-M."/>
            <person name="Bernard K."/>
        </authorList>
    </citation>
    <scope>NUCLEOTIDE SEQUENCE [LARGE SCALE GENOMIC DNA]</scope>
    <source>
        <strain evidence="4 5">NML161473</strain>
    </source>
</reference>
<dbReference type="SMART" id="SM00450">
    <property type="entry name" value="RHOD"/>
    <property type="match status" value="2"/>
</dbReference>
<proteinExistence type="predicted"/>
<dbReference type="InterPro" id="IPR045078">
    <property type="entry name" value="TST/MPST-like"/>
</dbReference>
<feature type="domain" description="Rhodanese" evidence="3">
    <location>
        <begin position="19"/>
        <end position="141"/>
    </location>
</feature>
<dbReference type="AlphaFoldDB" id="A0A3M6QBE0"/>
<dbReference type="CDD" id="cd01449">
    <property type="entry name" value="TST_Repeat_2"/>
    <property type="match status" value="1"/>
</dbReference>
<keyword evidence="2" id="KW-0677">Repeat</keyword>
<keyword evidence="1 4" id="KW-0808">Transferase</keyword>
<name>A0A3M6QBE0_9BURK</name>